<proteinExistence type="predicted"/>
<evidence type="ECO:0000256" key="2">
    <source>
        <dbReference type="ARBA" id="ARBA00022448"/>
    </source>
</evidence>
<feature type="transmembrane region" description="Helical" evidence="6">
    <location>
        <begin position="155"/>
        <end position="180"/>
    </location>
</feature>
<feature type="transmembrane region" description="Helical" evidence="6">
    <location>
        <begin position="200"/>
        <end position="221"/>
    </location>
</feature>
<dbReference type="EMBL" id="CAJVQA010000973">
    <property type="protein sequence ID" value="CAG8497955.1"/>
    <property type="molecule type" value="Genomic_DNA"/>
</dbReference>
<protein>
    <submittedName>
        <fullName evidence="7">22846_t:CDS:1</fullName>
    </submittedName>
</protein>
<feature type="transmembrane region" description="Helical" evidence="6">
    <location>
        <begin position="227"/>
        <end position="250"/>
    </location>
</feature>
<evidence type="ECO:0000256" key="1">
    <source>
        <dbReference type="ARBA" id="ARBA00004141"/>
    </source>
</evidence>
<dbReference type="GO" id="GO:0008506">
    <property type="term" value="F:sucrose:proton symporter activity"/>
    <property type="evidence" value="ECO:0007669"/>
    <property type="project" value="TreeGrafter"/>
</dbReference>
<evidence type="ECO:0000256" key="5">
    <source>
        <dbReference type="ARBA" id="ARBA00023136"/>
    </source>
</evidence>
<dbReference type="PANTHER" id="PTHR19432:SF35">
    <property type="entry name" value="SOLUTE CARRIER FAMILY 45 MEMBER 3 ISOFORM X1"/>
    <property type="match status" value="1"/>
</dbReference>
<feature type="transmembrane region" description="Helical" evidence="6">
    <location>
        <begin position="519"/>
        <end position="539"/>
    </location>
</feature>
<keyword evidence="2" id="KW-0813">Transport</keyword>
<dbReference type="InterPro" id="IPR036259">
    <property type="entry name" value="MFS_trans_sf"/>
</dbReference>
<keyword evidence="4 6" id="KW-1133">Transmembrane helix</keyword>
<organism evidence="7 8">
    <name type="scientific">Cetraspora pellucida</name>
    <dbReference type="NCBI Taxonomy" id="1433469"/>
    <lineage>
        <taxon>Eukaryota</taxon>
        <taxon>Fungi</taxon>
        <taxon>Fungi incertae sedis</taxon>
        <taxon>Mucoromycota</taxon>
        <taxon>Glomeromycotina</taxon>
        <taxon>Glomeromycetes</taxon>
        <taxon>Diversisporales</taxon>
        <taxon>Gigasporaceae</taxon>
        <taxon>Cetraspora</taxon>
    </lineage>
</organism>
<comment type="caution">
    <text evidence="7">The sequence shown here is derived from an EMBL/GenBank/DDBJ whole genome shotgun (WGS) entry which is preliminary data.</text>
</comment>
<dbReference type="Gene3D" id="1.20.1250.20">
    <property type="entry name" value="MFS general substrate transporter like domains"/>
    <property type="match status" value="1"/>
</dbReference>
<evidence type="ECO:0000256" key="4">
    <source>
        <dbReference type="ARBA" id="ARBA00022989"/>
    </source>
</evidence>
<keyword evidence="8" id="KW-1185">Reference proteome</keyword>
<dbReference type="Proteomes" id="UP000789759">
    <property type="component" value="Unassembled WGS sequence"/>
</dbReference>
<feature type="transmembrane region" description="Helical" evidence="6">
    <location>
        <begin position="294"/>
        <end position="316"/>
    </location>
</feature>
<gene>
    <name evidence="7" type="ORF">CPELLU_LOCUS2308</name>
</gene>
<feature type="transmembrane region" description="Helical" evidence="6">
    <location>
        <begin position="117"/>
        <end position="135"/>
    </location>
</feature>
<accession>A0A9N9EXV5</accession>
<keyword evidence="3 6" id="KW-0812">Transmembrane</keyword>
<dbReference type="OrthoDB" id="28755at2759"/>
<feature type="transmembrane region" description="Helical" evidence="6">
    <location>
        <begin position="82"/>
        <end position="105"/>
    </location>
</feature>
<feature type="transmembrane region" description="Helical" evidence="6">
    <location>
        <begin position="354"/>
        <end position="378"/>
    </location>
</feature>
<evidence type="ECO:0000313" key="8">
    <source>
        <dbReference type="Proteomes" id="UP000789759"/>
    </source>
</evidence>
<keyword evidence="5 6" id="KW-0472">Membrane</keyword>
<dbReference type="GO" id="GO:0005886">
    <property type="term" value="C:plasma membrane"/>
    <property type="evidence" value="ECO:0007669"/>
    <property type="project" value="TreeGrafter"/>
</dbReference>
<dbReference type="InterPro" id="IPR011701">
    <property type="entry name" value="MFS"/>
</dbReference>
<dbReference type="PANTHER" id="PTHR19432">
    <property type="entry name" value="SUGAR TRANSPORTER"/>
    <property type="match status" value="1"/>
</dbReference>
<reference evidence="7" key="1">
    <citation type="submission" date="2021-06" db="EMBL/GenBank/DDBJ databases">
        <authorList>
            <person name="Kallberg Y."/>
            <person name="Tangrot J."/>
            <person name="Rosling A."/>
        </authorList>
    </citation>
    <scope>NUCLEOTIDE SEQUENCE</scope>
    <source>
        <strain evidence="7">FL966</strain>
    </source>
</reference>
<name>A0A9N9EXV5_9GLOM</name>
<dbReference type="AlphaFoldDB" id="A0A9N9EXV5"/>
<evidence type="ECO:0000256" key="3">
    <source>
        <dbReference type="ARBA" id="ARBA00022692"/>
    </source>
</evidence>
<sequence>MLELSPRPSSSSIGIGISRLIGQEDEPLELNPSNVVNNASNIDVTSGDHLTNHLYNQSNGDLRSSHGTRSPYLLDLGLSKSFMSLVWLAGPLAGLLVQPLVGALSDNSTSRFGRRRPYIVVGSLAVVLSFIFIGWTREIANLFFTNNESANTVAMWLAVFSLYVLDFAINAVMAGCRALIVDSLPPSQQEEGTAWAGKMVGIGSVVGYFMGYIDLVYFFPFFGGTQLQVLCVLASLILLASDALTCWAISEKIYKNNSSASMSIWSSIIEVSYSIAKAFNTLPKQIQLVCNVQLFAWMGWFPFLFYSTTWVAELYIHTRQTQPPSLNLSEEGKRAVTSSVSIPFKFDWKLFLRLPWGFLSLSKLWTISHFIFAFGMLSTMFVSNIFQADLAIALCGISWAVAMWAPFSIIGEFAAKRTKIGGTSNTFPITPSTTTSRNASLTRLVGPLHRIDDDGIEYEELENIREISVIDENDNSEDLQFLDHNQLDDSSSFRRDRSIRNDPSNYGSDAGKLLGIHNIYIVIPQFIATFFSSVAFALLEGPSNDHLNDGSNGTTNNDPMHLKSHGELNAGADSIGFVLRCGGCMAIIAGFLSMRLWKSK</sequence>
<feature type="transmembrane region" description="Helical" evidence="6">
    <location>
        <begin position="577"/>
        <end position="597"/>
    </location>
</feature>
<evidence type="ECO:0000313" key="7">
    <source>
        <dbReference type="EMBL" id="CAG8497955.1"/>
    </source>
</evidence>
<dbReference type="SUPFAM" id="SSF103473">
    <property type="entry name" value="MFS general substrate transporter"/>
    <property type="match status" value="1"/>
</dbReference>
<dbReference type="Pfam" id="PF07690">
    <property type="entry name" value="MFS_1"/>
    <property type="match status" value="1"/>
</dbReference>
<evidence type="ECO:0000256" key="6">
    <source>
        <dbReference type="SAM" id="Phobius"/>
    </source>
</evidence>
<comment type="subcellular location">
    <subcellularLocation>
        <location evidence="1">Membrane</location>
        <topology evidence="1">Multi-pass membrane protein</topology>
    </subcellularLocation>
</comment>